<evidence type="ECO:0000313" key="2">
    <source>
        <dbReference type="EMBL" id="CAK9859157.1"/>
    </source>
</evidence>
<evidence type="ECO:0000313" key="3">
    <source>
        <dbReference type="Proteomes" id="UP001497522"/>
    </source>
</evidence>
<reference evidence="2" key="1">
    <citation type="submission" date="2024-03" db="EMBL/GenBank/DDBJ databases">
        <authorList>
            <consortium name="ELIXIR-Norway"/>
            <consortium name="Elixir Norway"/>
        </authorList>
    </citation>
    <scope>NUCLEOTIDE SEQUENCE</scope>
</reference>
<dbReference type="Proteomes" id="UP001497522">
    <property type="component" value="Chromosome 10"/>
</dbReference>
<keyword evidence="3" id="KW-1185">Reference proteome</keyword>
<accession>A0ABP1A9L9</accession>
<dbReference type="EMBL" id="OZ023711">
    <property type="protein sequence ID" value="CAK9859157.1"/>
    <property type="molecule type" value="Genomic_DNA"/>
</dbReference>
<gene>
    <name evidence="2" type="ORF">CSSPJE1EN2_LOCUS2152</name>
</gene>
<evidence type="ECO:0000256" key="1">
    <source>
        <dbReference type="SAM" id="MobiDB-lite"/>
    </source>
</evidence>
<proteinExistence type="predicted"/>
<name>A0ABP1A9L9_9BRYO</name>
<protein>
    <submittedName>
        <fullName evidence="2">Uncharacterized protein</fullName>
    </submittedName>
</protein>
<feature type="region of interest" description="Disordered" evidence="1">
    <location>
        <begin position="1"/>
        <end position="32"/>
    </location>
</feature>
<sequence>MNREKKSGEPSFPRVTRRSRDPAFSSGLTGWSMGIRSFFPRRWRARAHRPESSLLVVAFARLPRERSCFVCRWLYCVAFTEREKLESSLFARVFDFDSPLDVQLLYVRRRVEKKRKLVF</sequence>
<organism evidence="2 3">
    <name type="scientific">Sphagnum jensenii</name>
    <dbReference type="NCBI Taxonomy" id="128206"/>
    <lineage>
        <taxon>Eukaryota</taxon>
        <taxon>Viridiplantae</taxon>
        <taxon>Streptophyta</taxon>
        <taxon>Embryophyta</taxon>
        <taxon>Bryophyta</taxon>
        <taxon>Sphagnophytina</taxon>
        <taxon>Sphagnopsida</taxon>
        <taxon>Sphagnales</taxon>
        <taxon>Sphagnaceae</taxon>
        <taxon>Sphagnum</taxon>
    </lineage>
</organism>